<keyword evidence="5 7" id="KW-0472">Membrane</keyword>
<evidence type="ECO:0000256" key="2">
    <source>
        <dbReference type="ARBA" id="ARBA00022475"/>
    </source>
</evidence>
<feature type="transmembrane region" description="Helical" evidence="7">
    <location>
        <begin position="211"/>
        <end position="230"/>
    </location>
</feature>
<evidence type="ECO:0000256" key="4">
    <source>
        <dbReference type="ARBA" id="ARBA00022989"/>
    </source>
</evidence>
<comment type="caution">
    <text evidence="8">The sequence shown here is derived from an EMBL/GenBank/DDBJ whole genome shotgun (WGS) entry which is preliminary data.</text>
</comment>
<keyword evidence="2" id="KW-1003">Cell membrane</keyword>
<dbReference type="Pfam" id="PF03631">
    <property type="entry name" value="Virul_fac_BrkB"/>
    <property type="match status" value="1"/>
</dbReference>
<feature type="transmembrane region" description="Helical" evidence="7">
    <location>
        <begin position="163"/>
        <end position="191"/>
    </location>
</feature>
<sequence>MEQRAADDAAADEVAERGAPPAGPDGRHAQGVFQIPLPAWRAILTRTAADFGRNNISLIAGGAAFFLLLAIFPGIAAFVALYGLVFDVTAVQSHVAALSGVLPDTAVDLVTEQLSRLASQDQSTLSVGFLVGILVALWSANAGVKALFSAMNVVYGEEEKRGFFTLTLVSLAFTLAAILAAAVLISAIVVVPVVLGHIGLGGRGEAAVAMVRWPSLFVVLMAGLSLLFRYGASRRPPRLRWVLWGSVLTAFLWVVASAAFSFYLANFANYNATYGSLGAVIGFMMWLYVSMIIILLGAQLNAEVEHQLVTDTTVGPQRPLGARDAVVADLVAKGRSGKGASISERFGNLRRKLTHQQR</sequence>
<dbReference type="OrthoDB" id="9781030at2"/>
<keyword evidence="3 7" id="KW-0812">Transmembrane</keyword>
<evidence type="ECO:0000256" key="3">
    <source>
        <dbReference type="ARBA" id="ARBA00022692"/>
    </source>
</evidence>
<organism evidence="8 9">
    <name type="scientific">Acuticoccus sediminis</name>
    <dbReference type="NCBI Taxonomy" id="2184697"/>
    <lineage>
        <taxon>Bacteria</taxon>
        <taxon>Pseudomonadati</taxon>
        <taxon>Pseudomonadota</taxon>
        <taxon>Alphaproteobacteria</taxon>
        <taxon>Hyphomicrobiales</taxon>
        <taxon>Amorphaceae</taxon>
        <taxon>Acuticoccus</taxon>
    </lineage>
</organism>
<evidence type="ECO:0000256" key="6">
    <source>
        <dbReference type="SAM" id="MobiDB-lite"/>
    </source>
</evidence>
<dbReference type="Proteomes" id="UP000249590">
    <property type="component" value="Unassembled WGS sequence"/>
</dbReference>
<dbReference type="NCBIfam" id="TIGR00765">
    <property type="entry name" value="yihY_not_rbn"/>
    <property type="match status" value="1"/>
</dbReference>
<dbReference type="EMBL" id="QHHQ01000004">
    <property type="protein sequence ID" value="RAI00046.1"/>
    <property type="molecule type" value="Genomic_DNA"/>
</dbReference>
<dbReference type="AlphaFoldDB" id="A0A8B2NKL5"/>
<feature type="transmembrane region" description="Helical" evidence="7">
    <location>
        <begin position="127"/>
        <end position="151"/>
    </location>
</feature>
<name>A0A8B2NKL5_9HYPH</name>
<evidence type="ECO:0000313" key="8">
    <source>
        <dbReference type="EMBL" id="RAI00046.1"/>
    </source>
</evidence>
<keyword evidence="9" id="KW-1185">Reference proteome</keyword>
<feature type="transmembrane region" description="Helical" evidence="7">
    <location>
        <begin position="242"/>
        <end position="265"/>
    </location>
</feature>
<evidence type="ECO:0000313" key="9">
    <source>
        <dbReference type="Proteomes" id="UP000249590"/>
    </source>
</evidence>
<proteinExistence type="predicted"/>
<gene>
    <name evidence="8" type="ORF">DLJ53_20190</name>
</gene>
<dbReference type="PANTHER" id="PTHR30213">
    <property type="entry name" value="INNER MEMBRANE PROTEIN YHJD"/>
    <property type="match status" value="1"/>
</dbReference>
<feature type="transmembrane region" description="Helical" evidence="7">
    <location>
        <begin position="277"/>
        <end position="298"/>
    </location>
</feature>
<accession>A0A8B2NKL5</accession>
<feature type="transmembrane region" description="Helical" evidence="7">
    <location>
        <begin position="56"/>
        <end position="85"/>
    </location>
</feature>
<keyword evidence="4 7" id="KW-1133">Transmembrane helix</keyword>
<evidence type="ECO:0000256" key="7">
    <source>
        <dbReference type="SAM" id="Phobius"/>
    </source>
</evidence>
<comment type="subcellular location">
    <subcellularLocation>
        <location evidence="1">Cell membrane</location>
        <topology evidence="1">Multi-pass membrane protein</topology>
    </subcellularLocation>
</comment>
<protein>
    <submittedName>
        <fullName evidence="8">Ribonuclease</fullName>
    </submittedName>
</protein>
<dbReference type="RefSeq" id="WP_111348594.1">
    <property type="nucleotide sequence ID" value="NZ_QHHQ01000004.1"/>
</dbReference>
<feature type="region of interest" description="Disordered" evidence="6">
    <location>
        <begin position="1"/>
        <end position="28"/>
    </location>
</feature>
<evidence type="ECO:0000256" key="5">
    <source>
        <dbReference type="ARBA" id="ARBA00023136"/>
    </source>
</evidence>
<dbReference type="PANTHER" id="PTHR30213:SF0">
    <property type="entry name" value="UPF0761 MEMBRANE PROTEIN YIHY"/>
    <property type="match status" value="1"/>
</dbReference>
<reference evidence="8 9" key="1">
    <citation type="submission" date="2018-05" db="EMBL/GenBank/DDBJ databases">
        <title>Acuticoccus sediminis sp. nov., isolated from deep-sea sediment of Indian Ocean.</title>
        <authorList>
            <person name="Liu X."/>
            <person name="Lai Q."/>
            <person name="Du Y."/>
            <person name="Sun F."/>
            <person name="Zhang X."/>
            <person name="Wang S."/>
            <person name="Shao Z."/>
        </authorList>
    </citation>
    <scope>NUCLEOTIDE SEQUENCE [LARGE SCALE GENOMIC DNA]</scope>
    <source>
        <strain evidence="8 9">PTG4-2</strain>
    </source>
</reference>
<dbReference type="GO" id="GO:0005886">
    <property type="term" value="C:plasma membrane"/>
    <property type="evidence" value="ECO:0007669"/>
    <property type="project" value="UniProtKB-SubCell"/>
</dbReference>
<evidence type="ECO:0000256" key="1">
    <source>
        <dbReference type="ARBA" id="ARBA00004651"/>
    </source>
</evidence>
<dbReference type="InterPro" id="IPR017039">
    <property type="entry name" value="Virul_fac_BrkB"/>
</dbReference>